<feature type="compositionally biased region" description="Basic and acidic residues" evidence="3">
    <location>
        <begin position="907"/>
        <end position="923"/>
    </location>
</feature>
<keyword evidence="1 2" id="KW-0175">Coiled coil</keyword>
<dbReference type="PANTHER" id="PTHR23052">
    <property type="entry name" value="AXONEMAL DYNEIN LIGHT CHAIN DOMAIN-CONTAINING PROTEIN 1"/>
    <property type="match status" value="1"/>
</dbReference>
<feature type="region of interest" description="Disordered" evidence="3">
    <location>
        <begin position="1"/>
        <end position="22"/>
    </location>
</feature>
<dbReference type="Proteomes" id="UP001164746">
    <property type="component" value="Chromosome 17"/>
</dbReference>
<dbReference type="EMBL" id="CP111028">
    <property type="protein sequence ID" value="WAR31480.1"/>
    <property type="molecule type" value="Genomic_DNA"/>
</dbReference>
<feature type="region of interest" description="Disordered" evidence="3">
    <location>
        <begin position="126"/>
        <end position="149"/>
    </location>
</feature>
<evidence type="ECO:0000256" key="3">
    <source>
        <dbReference type="SAM" id="MobiDB-lite"/>
    </source>
</evidence>
<feature type="compositionally biased region" description="Low complexity" evidence="3">
    <location>
        <begin position="1025"/>
        <end position="1035"/>
    </location>
</feature>
<reference evidence="4" key="1">
    <citation type="submission" date="2022-11" db="EMBL/GenBank/DDBJ databases">
        <title>Centuries of genome instability and evolution in soft-shell clam transmissible cancer (bioRxiv).</title>
        <authorList>
            <person name="Hart S.F.M."/>
            <person name="Yonemitsu M.A."/>
            <person name="Giersch R.M."/>
            <person name="Beal B.F."/>
            <person name="Arriagada G."/>
            <person name="Davis B.W."/>
            <person name="Ostrander E.A."/>
            <person name="Goff S.P."/>
            <person name="Metzger M.J."/>
        </authorList>
    </citation>
    <scope>NUCLEOTIDE SEQUENCE</scope>
    <source>
        <strain evidence="4">MELC-2E11</strain>
        <tissue evidence="4">Siphon/mantle</tissue>
    </source>
</reference>
<feature type="compositionally biased region" description="Basic and acidic residues" evidence="3">
    <location>
        <begin position="849"/>
        <end position="858"/>
    </location>
</feature>
<dbReference type="Pfam" id="PF10211">
    <property type="entry name" value="Ax_dynein_light"/>
    <property type="match status" value="1"/>
</dbReference>
<protein>
    <submittedName>
        <fullName evidence="4">AXDN1-like protein</fullName>
    </submittedName>
</protein>
<feature type="region of interest" description="Disordered" evidence="3">
    <location>
        <begin position="826"/>
        <end position="923"/>
    </location>
</feature>
<evidence type="ECO:0000256" key="2">
    <source>
        <dbReference type="SAM" id="Coils"/>
    </source>
</evidence>
<feature type="compositionally biased region" description="Basic and acidic residues" evidence="3">
    <location>
        <begin position="882"/>
        <end position="898"/>
    </location>
</feature>
<organism evidence="4 5">
    <name type="scientific">Mya arenaria</name>
    <name type="common">Soft-shell clam</name>
    <dbReference type="NCBI Taxonomy" id="6604"/>
    <lineage>
        <taxon>Eukaryota</taxon>
        <taxon>Metazoa</taxon>
        <taxon>Spiralia</taxon>
        <taxon>Lophotrochozoa</taxon>
        <taxon>Mollusca</taxon>
        <taxon>Bivalvia</taxon>
        <taxon>Autobranchia</taxon>
        <taxon>Heteroconchia</taxon>
        <taxon>Euheterodonta</taxon>
        <taxon>Imparidentia</taxon>
        <taxon>Neoheterodontei</taxon>
        <taxon>Myida</taxon>
        <taxon>Myoidea</taxon>
        <taxon>Myidae</taxon>
        <taxon>Mya</taxon>
    </lineage>
</organism>
<dbReference type="PANTHER" id="PTHR23052:SF1">
    <property type="entry name" value="AXONEMAL DYNEIN LIGHT CHAIN DOMAIN-CONTAINING PROTEIN 1"/>
    <property type="match status" value="1"/>
</dbReference>
<dbReference type="InterPro" id="IPR019347">
    <property type="entry name" value="Axonemal_dynein_light_chain"/>
</dbReference>
<sequence>MSAVRRAPVPPPNPPALKGENAIDKLPELRSSDLALDKTKPLPTSLQSDFLPEDVLFALTQPPSSRDTLGPLSKYRSLNTSSSKARPPPANVWNSQRREKFKHLTENTTCTCGSGKDISFLYDVPKPDKKAERPDNIDKSVVRKDASESRPKVLQLPDTLIPEEYHVVKNKGVLGIEHHEDKYSTQVDDHVKHLVIFPSMKPSSRYEVVQLKATMEEMLERAGVNDVEIEIKGPTQMHNLLELIKKEQNIYNIVFHELIRQASIECVERGELLADLRGKYSNLLNKVPQQIKSLHEEVMAQRALDRRLTEELMRFKSTISVLTSELSEVKEHDKKVTIEAQQAQEDLKKALSDAEKSSSLLEEYHDLYELQRRRLEILVNNLTNEREIWSTAAYCLAMKVTEEAQLTTAKRLHVSEKAWAKLANHFTILLSDKDTDLITKVQTHVERWRDMVEEFSITLRHREEEMRKQLRVLAPGIEWWLKELRKCLFRSPIVTKDGQFVRAPDEKEQRGLLEEMRKWEELLSHETEKFGGDMLLSGQEQLHAVKMEMEGWTDNALQMFGRHRSVEGEAHPDQRNMMNLNDEVDKLLHQFNTRITGENGVATNVIHLMNGMETWDMKITSCLNGTLPIHDTEWAGLLLTMEEWLAAIEEAVEYVGATQREDERMENRPHTRVEVNECVRRVQKWVTTATNAIDSEDAKLVEQVSGLHSEMIQWMVQVLLRLAPDREGNSKEAGEIALLASKTLNELHEGAKRLFEQLQMFSLKVVQCCNGIVMENTQQRRDEMEENADHELKDLNRLKQECEDWTKTAKILCGHLMCEPVESLFPPSKVEKDSKEKKQVSLLSDDYVDQEKLAKPEEAEAEATGEEAQKPTEGEGEAQEVEEGKPEEEKQPEKKPESGKSTQTLEQKPDKLEVIGGDDNTHEHDLEQRASQPHLADWIEQGIFTYLPIKFQPHLADGLLGMGLVECNARETEERAQTAEEKADNSEAELNVCLEKIREMAKKIAELEKTETAKDGEKSEKDGKPITPKTPKTPTRPASKEGSDVKEDKKRPESQTSKSSKGSKGGKKK</sequence>
<keyword evidence="5" id="KW-1185">Reference proteome</keyword>
<feature type="compositionally biased region" description="Basic and acidic residues" evidence="3">
    <location>
        <begin position="1038"/>
        <end position="1053"/>
    </location>
</feature>
<feature type="compositionally biased region" description="Basic and acidic residues" evidence="3">
    <location>
        <begin position="829"/>
        <end position="839"/>
    </location>
</feature>
<feature type="compositionally biased region" description="Basic and acidic residues" evidence="3">
    <location>
        <begin position="1007"/>
        <end position="1024"/>
    </location>
</feature>
<evidence type="ECO:0000313" key="5">
    <source>
        <dbReference type="Proteomes" id="UP001164746"/>
    </source>
</evidence>
<dbReference type="InterPro" id="IPR052845">
    <property type="entry name" value="Axonemal_dynein_LC_domain"/>
</dbReference>
<proteinExistence type="predicted"/>
<feature type="coiled-coil region" evidence="2">
    <location>
        <begin position="774"/>
        <end position="808"/>
    </location>
</feature>
<evidence type="ECO:0000313" key="4">
    <source>
        <dbReference type="EMBL" id="WAR31480.1"/>
    </source>
</evidence>
<feature type="region of interest" description="Disordered" evidence="3">
    <location>
        <begin position="1007"/>
        <end position="1069"/>
    </location>
</feature>
<evidence type="ECO:0000256" key="1">
    <source>
        <dbReference type="ARBA" id="ARBA00023054"/>
    </source>
</evidence>
<gene>
    <name evidence="4" type="ORF">MAR_034022</name>
</gene>
<accession>A0ABY7GAN5</accession>
<name>A0ABY7GAN5_MYAAR</name>